<dbReference type="SUPFAM" id="SSF48576">
    <property type="entry name" value="Terpenoid synthases"/>
    <property type="match status" value="1"/>
</dbReference>
<proteinExistence type="predicted"/>
<accession>A0A5R9PD31</accession>
<organism evidence="1 2">
    <name type="scientific">Thermomonas fusca</name>
    <dbReference type="NCBI Taxonomy" id="215690"/>
    <lineage>
        <taxon>Bacteria</taxon>
        <taxon>Pseudomonadati</taxon>
        <taxon>Pseudomonadota</taxon>
        <taxon>Gammaproteobacteria</taxon>
        <taxon>Lysobacterales</taxon>
        <taxon>Lysobacteraceae</taxon>
        <taxon>Thermomonas</taxon>
    </lineage>
</organism>
<gene>
    <name evidence="1" type="ORF">E5S66_10060</name>
</gene>
<name>A0A5R9PD31_9GAMM</name>
<dbReference type="Proteomes" id="UP000308508">
    <property type="component" value="Unassembled WGS sequence"/>
</dbReference>
<comment type="caution">
    <text evidence="1">The sequence shown here is derived from an EMBL/GenBank/DDBJ whole genome shotgun (WGS) entry which is preliminary data.</text>
</comment>
<protein>
    <submittedName>
        <fullName evidence="1">Phytoene/squalene synthase family protein</fullName>
    </submittedName>
</protein>
<sequence>MNDSASLDSFLAKWRTQWPEWSVAEVFLPMPQRQRARAWLALRGELTEAAWGGDDPSPGAAKLGWWEEELAGWSRGARRHPLGLALQKLPLDWPLLAAAIPALRASRSPEADRAASLRGLEPFARAQATLSAQLFDATAPASTLATAEALLAEWVLHLPIRGVPAAGTDIPSLLALPSLPSLRDAPRAERIHAALVRARLGRLARGAKGPLPAPVALLAAWRAARG</sequence>
<evidence type="ECO:0000313" key="1">
    <source>
        <dbReference type="EMBL" id="TLX21282.1"/>
    </source>
</evidence>
<evidence type="ECO:0000313" key="2">
    <source>
        <dbReference type="Proteomes" id="UP000308508"/>
    </source>
</evidence>
<dbReference type="RefSeq" id="WP_138349087.1">
    <property type="nucleotide sequence ID" value="NZ_SROY01000004.1"/>
</dbReference>
<dbReference type="STRING" id="1123377.GCA_000423885_00081"/>
<dbReference type="EMBL" id="SROY01000004">
    <property type="protein sequence ID" value="TLX21282.1"/>
    <property type="molecule type" value="Genomic_DNA"/>
</dbReference>
<dbReference type="AlphaFoldDB" id="A0A5R9PD31"/>
<reference evidence="1 2" key="1">
    <citation type="submission" date="2019-04" db="EMBL/GenBank/DDBJ databases">
        <authorList>
            <person name="Grouzdev D.S."/>
            <person name="Nazina T.N."/>
        </authorList>
    </citation>
    <scope>NUCLEOTIDE SEQUENCE [LARGE SCALE GENOMIC DNA]</scope>
    <source>
        <strain evidence="1 2">SHC 3-19</strain>
    </source>
</reference>
<dbReference type="InterPro" id="IPR008949">
    <property type="entry name" value="Isoprenoid_synthase_dom_sf"/>
</dbReference>
<keyword evidence="2" id="KW-1185">Reference proteome</keyword>